<dbReference type="VEuPathDB" id="FungiDB:HCDG_04995"/>
<dbReference type="OrthoDB" id="10628936at2759"/>
<dbReference type="HOGENOM" id="CLU_083645_0_0_1"/>
<sequence length="290" mass="32839">MALAFVFFTSTCISPELSFGPRKPPFEIDGGMSLGDFVKPRTRQRPDPVDPYYQSHGGQEHYCWLPVRVSDEASRHHVSKIGHYRPLPVQRISVPITTGFPVEKWINPLGSEGLVYEGTGMRNRHNKLSQKSRIWLRILFPFGSEQQRFCFELMQAPASFLQTAGIGCYAGFLEYAGIFDALITGDLPEYFSGLLAAQQRSITRINAQDRPNEWSNSGSRKPILDWNCSLPRAQSRRRLISWPPVLLSDVPRSRGECSSMNKHPSIRPLETHPRRLDRCPTSGLVSKVII</sequence>
<reference evidence="2" key="1">
    <citation type="submission" date="2009-05" db="EMBL/GenBank/DDBJ databases">
        <title>The genome sequence of Ajellomyces capsulatus strain H143.</title>
        <authorList>
            <person name="Champion M."/>
            <person name="Cuomo C.A."/>
            <person name="Ma L.-J."/>
            <person name="Henn M.R."/>
            <person name="Sil A."/>
            <person name="Goldman B."/>
            <person name="Young S.K."/>
            <person name="Kodira C.D."/>
            <person name="Zeng Q."/>
            <person name="Koehrsen M."/>
            <person name="Alvarado L."/>
            <person name="Berlin A.M."/>
            <person name="Borenstein D."/>
            <person name="Chen Z."/>
            <person name="Engels R."/>
            <person name="Freedman E."/>
            <person name="Gellesch M."/>
            <person name="Goldberg J."/>
            <person name="Griggs A."/>
            <person name="Gujja S."/>
            <person name="Heiman D.I."/>
            <person name="Hepburn T.A."/>
            <person name="Howarth C."/>
            <person name="Jen D."/>
            <person name="Larson L."/>
            <person name="Lewis B."/>
            <person name="Mehta T."/>
            <person name="Park D."/>
            <person name="Pearson M."/>
            <person name="Roberts A."/>
            <person name="Saif S."/>
            <person name="Shea T.D."/>
            <person name="Shenoy N."/>
            <person name="Sisk P."/>
            <person name="Stolte C."/>
            <person name="Sykes S."/>
            <person name="Walk T."/>
            <person name="White J."/>
            <person name="Yandava C."/>
            <person name="Klein B."/>
            <person name="McEwen J.G."/>
            <person name="Puccia R."/>
            <person name="Goldman G.H."/>
            <person name="Felipe M.S."/>
            <person name="Nino-Vega G."/>
            <person name="San-Blas G."/>
            <person name="Taylor J.W."/>
            <person name="Mendoza L."/>
            <person name="Galagan J.E."/>
            <person name="Nusbaum C."/>
            <person name="Birren B.W."/>
        </authorList>
    </citation>
    <scope>NUCLEOTIDE SEQUENCE [LARGE SCALE GENOMIC DNA]</scope>
    <source>
        <strain evidence="2">H143</strain>
    </source>
</reference>
<gene>
    <name evidence="1" type="ORF">HCDG_04995</name>
</gene>
<organism evidence="1 2">
    <name type="scientific">Ajellomyces capsulatus (strain H143)</name>
    <name type="common">Darling's disease fungus</name>
    <name type="synonym">Histoplasma capsulatum</name>
    <dbReference type="NCBI Taxonomy" id="544712"/>
    <lineage>
        <taxon>Eukaryota</taxon>
        <taxon>Fungi</taxon>
        <taxon>Dikarya</taxon>
        <taxon>Ascomycota</taxon>
        <taxon>Pezizomycotina</taxon>
        <taxon>Eurotiomycetes</taxon>
        <taxon>Eurotiomycetidae</taxon>
        <taxon>Onygenales</taxon>
        <taxon>Ajellomycetaceae</taxon>
        <taxon>Histoplasma</taxon>
    </lineage>
</organism>
<dbReference type="EMBL" id="GG692424">
    <property type="protein sequence ID" value="EER41349.1"/>
    <property type="molecule type" value="Genomic_DNA"/>
</dbReference>
<proteinExistence type="predicted"/>
<name>C6HEX8_AJECH</name>
<dbReference type="OMA" id="CYAGFLE"/>
<evidence type="ECO:0000313" key="1">
    <source>
        <dbReference type="EMBL" id="EER41349.1"/>
    </source>
</evidence>
<dbReference type="AlphaFoldDB" id="C6HEX8"/>
<accession>C6HEX8</accession>
<dbReference type="Proteomes" id="UP000002624">
    <property type="component" value="Unassembled WGS sequence"/>
</dbReference>
<protein>
    <submittedName>
        <fullName evidence="1">Uncharacterized protein</fullName>
    </submittedName>
</protein>
<evidence type="ECO:0000313" key="2">
    <source>
        <dbReference type="Proteomes" id="UP000002624"/>
    </source>
</evidence>